<accession>A0ABR9J2G8</accession>
<organism evidence="1 2">
    <name type="scientific">Rhizobium viscosum</name>
    <name type="common">Arthrobacter viscosus</name>
    <dbReference type="NCBI Taxonomy" id="1673"/>
    <lineage>
        <taxon>Bacteria</taxon>
        <taxon>Pseudomonadati</taxon>
        <taxon>Pseudomonadota</taxon>
        <taxon>Alphaproteobacteria</taxon>
        <taxon>Hyphomicrobiales</taxon>
        <taxon>Rhizobiaceae</taxon>
        <taxon>Rhizobium/Agrobacterium group</taxon>
        <taxon>Rhizobium</taxon>
    </lineage>
</organism>
<sequence length="38" mass="4034">MFKKSLLMPAGFAALAFSGLMFQIAAHAFSAPVTLLHP</sequence>
<comment type="caution">
    <text evidence="1">The sequence shown here is derived from an EMBL/GenBank/DDBJ whole genome shotgun (WGS) entry which is preliminary data.</text>
</comment>
<name>A0ABR9J2G8_RHIVS</name>
<protein>
    <submittedName>
        <fullName evidence="1">Uncharacterized protein</fullName>
    </submittedName>
</protein>
<dbReference type="Proteomes" id="UP000620262">
    <property type="component" value="Unassembled WGS sequence"/>
</dbReference>
<evidence type="ECO:0000313" key="2">
    <source>
        <dbReference type="Proteomes" id="UP000620262"/>
    </source>
</evidence>
<keyword evidence="2" id="KW-1185">Reference proteome</keyword>
<proteinExistence type="predicted"/>
<evidence type="ECO:0000313" key="1">
    <source>
        <dbReference type="EMBL" id="MBE1509673.1"/>
    </source>
</evidence>
<gene>
    <name evidence="1" type="ORF">H4W29_006920</name>
</gene>
<dbReference type="EMBL" id="JADBEC010000003">
    <property type="protein sequence ID" value="MBE1509673.1"/>
    <property type="molecule type" value="Genomic_DNA"/>
</dbReference>
<reference evidence="1 2" key="1">
    <citation type="submission" date="2020-10" db="EMBL/GenBank/DDBJ databases">
        <title>Sequencing the genomes of 1000 actinobacteria strains.</title>
        <authorList>
            <person name="Klenk H.-P."/>
        </authorList>
    </citation>
    <scope>NUCLEOTIDE SEQUENCE [LARGE SCALE GENOMIC DNA]</scope>
    <source>
        <strain evidence="1 2">DSM 7307</strain>
    </source>
</reference>